<dbReference type="SMART" id="SM00460">
    <property type="entry name" value="TGc"/>
    <property type="match status" value="1"/>
</dbReference>
<dbReference type="InterPro" id="IPR013589">
    <property type="entry name" value="Bac_transglu_N"/>
</dbReference>
<dbReference type="InterPro" id="IPR002931">
    <property type="entry name" value="Transglutaminase-like"/>
</dbReference>
<organism evidence="2 3">
    <name type="scientific">Limnospira platensis NIES-46</name>
    <dbReference type="NCBI Taxonomy" id="1236695"/>
    <lineage>
        <taxon>Bacteria</taxon>
        <taxon>Bacillati</taxon>
        <taxon>Cyanobacteriota</taxon>
        <taxon>Cyanophyceae</taxon>
        <taxon>Oscillatoriophycideae</taxon>
        <taxon>Oscillatoriales</taxon>
        <taxon>Sirenicapillariaceae</taxon>
        <taxon>Limnospira</taxon>
    </lineage>
</organism>
<reference evidence="2 3" key="1">
    <citation type="journal article" date="2019" name="J Genomics">
        <title>The Draft Genome of a Hydrogen-producing Cyanobacterium, Arthrospira platensis NIES-46.</title>
        <authorList>
            <person name="Suzuki S."/>
            <person name="Yamaguchi H."/>
            <person name="Kawachi M."/>
        </authorList>
    </citation>
    <scope>NUCLEOTIDE SEQUENCE [LARGE SCALE GENOMIC DNA]</scope>
    <source>
        <strain evidence="2 3">NIES-46</strain>
    </source>
</reference>
<dbReference type="Pfam" id="PF01841">
    <property type="entry name" value="Transglut_core"/>
    <property type="match status" value="1"/>
</dbReference>
<keyword evidence="3" id="KW-1185">Reference proteome</keyword>
<accession>A0A5M3T6D5</accession>
<dbReference type="PANTHER" id="PTHR33490:SF1">
    <property type="entry name" value="SLL1233 PROTEIN"/>
    <property type="match status" value="1"/>
</dbReference>
<proteinExistence type="predicted"/>
<dbReference type="GeneID" id="301684116"/>
<name>A0A5M3T6D5_LIMPL</name>
<dbReference type="InterPro" id="IPR018667">
    <property type="entry name" value="DUF2126"/>
</dbReference>
<evidence type="ECO:0000313" key="3">
    <source>
        <dbReference type="Proteomes" id="UP000326169"/>
    </source>
</evidence>
<dbReference type="EMBL" id="BIMW01000125">
    <property type="protein sequence ID" value="GCE95263.1"/>
    <property type="molecule type" value="Genomic_DNA"/>
</dbReference>
<protein>
    <submittedName>
        <fullName evidence="2">Transglutaminase-like domain protein</fullName>
    </submittedName>
</protein>
<dbReference type="SUPFAM" id="SSF54001">
    <property type="entry name" value="Cysteine proteinases"/>
    <property type="match status" value="1"/>
</dbReference>
<dbReference type="Pfam" id="PF08379">
    <property type="entry name" value="Bact_transglu_N"/>
    <property type="match status" value="1"/>
</dbReference>
<gene>
    <name evidence="2" type="ORF">NIES46_33260</name>
</gene>
<dbReference type="Pfam" id="PF09899">
    <property type="entry name" value="DUF2126"/>
    <property type="match status" value="3"/>
</dbReference>
<comment type="caution">
    <text evidence="2">The sequence shown here is derived from an EMBL/GenBank/DDBJ whole genome shotgun (WGS) entry which is preliminary data.</text>
</comment>
<dbReference type="Gene3D" id="3.10.620.30">
    <property type="match status" value="1"/>
</dbReference>
<dbReference type="InterPro" id="IPR038765">
    <property type="entry name" value="Papain-like_cys_pep_sf"/>
</dbReference>
<dbReference type="PANTHER" id="PTHR33490">
    <property type="entry name" value="BLR5614 PROTEIN-RELATED"/>
    <property type="match status" value="1"/>
</dbReference>
<sequence length="1047" mass="117649">MSVKVSLNHQLVYHFENPVILGPHTLGLRPSPHCRTPINSYSLKIEPDDYTMTWQQDPYGNYLGRLNFLSKTDRLGITVDIIADLHPINPFNFVMESYAERYPFIYEEQLGRELIPFLEIDESSPILKDWVEQHRVKDIYTPEFIITINQKLADYIKYTVRFEPGIQTCEETLKTQIGSCRDTAWLMVQILRHYGLAARFVSGYLIQLKPDVPPLDGPPGPEADNADLHAWAEVYIPGAGWIGLDPTSGFLAAEGHIPLVCTADPQAASPVQGTAEPCGSNLEFAVTVSRYENQPRTSQPYSPSQWETIDRLGQAVEDKLQSLGVGLTMGGEPTFVSIDDFESPQWQVQALGEEKRRLAGQLLHRLESKFSKGGGLLHYGMGKWYPGEILPRWALGCYWREDGQPIWHNRAFMAVDGDDYGYGIKQAEVVIQELVKQLGIASDRIIPTYELETEELAGYALPILPVVESEELRWGSCPWKLPQDKLILLKGDSPLGFRLPLSAISWSEELHPEARVPLDHKPAVVGSEPINLPENSVRVAMAVEARDGCIYVFVPPITSARCFLDLITAIEKTATAVNIPVLVEGYTPPGNDGIMGFQITPDPGVIEVNIHPAKNWSELTAITTTLYEEARLCRLGTEKYALDGRRISTGGGAHITIGGKSVQDSPLLRRPDLLRSLISYWQNHPSLSYLFAGLFIGPTSQSPRVDEARHEGLYELEIAFQQLEKGREVPPGLVDRLLRNLLIDVTGNTHRSAFCIDKLYPLENYRNQLGLLEFRAFAMPPHAQMGLLQMLLIRSLVAWFWEHPYTKPLIRWGTTLHDRFLLPYFIEEDLGTVLRDLNAAGYPFNLAWFKPFVDFRFPNYGEITRDGVTLELRNAIEPWHVLGEETANGGNARYVDSSMERLQVMLRGAMGNSPGLDGFSHRYIVTCNGYAVPLKSTLKPGEYVGGVRFRARQYASLLHPSINPHTPLLFDIVDTWAMRSIGGCTYYINPPNGVVYTTFPINEREAESRMLERFAPMGHTPGTLEISTPNLSPEYPLTLDLRRVQTS</sequence>
<evidence type="ECO:0000313" key="2">
    <source>
        <dbReference type="EMBL" id="GCE95263.1"/>
    </source>
</evidence>
<evidence type="ECO:0000259" key="1">
    <source>
        <dbReference type="SMART" id="SM00460"/>
    </source>
</evidence>
<dbReference type="Proteomes" id="UP000326169">
    <property type="component" value="Unassembled WGS sequence"/>
</dbReference>
<feature type="domain" description="Transglutaminase-like" evidence="1">
    <location>
        <begin position="172"/>
        <end position="248"/>
    </location>
</feature>
<dbReference type="RefSeq" id="WP_006618952.1">
    <property type="nucleotide sequence ID" value="NZ_BIMW01000125.1"/>
</dbReference>